<evidence type="ECO:0000313" key="2">
    <source>
        <dbReference type="EMBL" id="KAE9087013.1"/>
    </source>
</evidence>
<protein>
    <submittedName>
        <fullName evidence="2">Uncharacterized protein</fullName>
    </submittedName>
</protein>
<feature type="compositionally biased region" description="Basic and acidic residues" evidence="1">
    <location>
        <begin position="249"/>
        <end position="259"/>
    </location>
</feature>
<feature type="compositionally biased region" description="Low complexity" evidence="1">
    <location>
        <begin position="67"/>
        <end position="76"/>
    </location>
</feature>
<reference evidence="2 3" key="1">
    <citation type="submission" date="2018-09" db="EMBL/GenBank/DDBJ databases">
        <title>Genomic investigation of the strawberry pathogen Phytophthora fragariae indicates pathogenicity is determined by transcriptional variation in three key races.</title>
        <authorList>
            <person name="Adams T.M."/>
            <person name="Armitage A.D."/>
            <person name="Sobczyk M.K."/>
            <person name="Bates H.J."/>
            <person name="Dunwell J.M."/>
            <person name="Nellist C.F."/>
            <person name="Harrison R.J."/>
        </authorList>
    </citation>
    <scope>NUCLEOTIDE SEQUENCE [LARGE SCALE GENOMIC DNA]</scope>
    <source>
        <strain evidence="2 3">ONT-3</strain>
    </source>
</reference>
<feature type="compositionally biased region" description="Basic and acidic residues" evidence="1">
    <location>
        <begin position="83"/>
        <end position="93"/>
    </location>
</feature>
<feature type="region of interest" description="Disordered" evidence="1">
    <location>
        <begin position="1"/>
        <end position="121"/>
    </location>
</feature>
<evidence type="ECO:0000313" key="3">
    <source>
        <dbReference type="Proteomes" id="UP000488956"/>
    </source>
</evidence>
<organism evidence="2 3">
    <name type="scientific">Phytophthora fragariae</name>
    <dbReference type="NCBI Taxonomy" id="53985"/>
    <lineage>
        <taxon>Eukaryota</taxon>
        <taxon>Sar</taxon>
        <taxon>Stramenopiles</taxon>
        <taxon>Oomycota</taxon>
        <taxon>Peronosporomycetes</taxon>
        <taxon>Peronosporales</taxon>
        <taxon>Peronosporaceae</taxon>
        <taxon>Phytophthora</taxon>
    </lineage>
</organism>
<sequence>MDKERRRRRLSGRMSARKGSRGDVQLQREAKTEEAGPADRSQEKTAAQAQPDMGGWETAGAKTKRPTNTTNKSKGTGNLGHDSSAEPNRERKMSPTKYASTKRGKEPPKGLNGGAGSRADKGDGSVVFQQLRSCLQNQASQAYVTHTVLRLNDLARERRFKSYLRTMPAEERRTQAEDEIKKSWKDEAPQRRQDKFEGLRSKWNVQSTKHQDRLYNLMRKWVLEENEEQREIEDRLQFFQFEGRVAAEDQPQKTPERVGRTLKRPTKPTNQLRQRTDDEVKAIVMILNHELEVPHVPPFLAQTMGPGELAVYEDLFLALEYPLYAHLAPGQRFFANMTKGAILAQIYGGAEAAPAQKQEIEDFKRLLSRITIDMETRVVNVTFKGKQSAARWSGWQMPLATKLLPLIDYEQECEHAAATNKLVMLDFYSFDVEVRKGVMTSRDMFWMLSEILGLKVQAMTHPVSEETGIKEQQWTVRIHASACPVALRQLGSMQIDDVEVVIHHSAIHVNWPCKRCHSPDHPTRFCKILFADLEGEKKKHTNKY</sequence>
<dbReference type="EMBL" id="QXFX01001642">
    <property type="protein sequence ID" value="KAE9087013.1"/>
    <property type="molecule type" value="Genomic_DNA"/>
</dbReference>
<dbReference type="Proteomes" id="UP000488956">
    <property type="component" value="Unassembled WGS sequence"/>
</dbReference>
<accession>A0A6G0KG29</accession>
<gene>
    <name evidence="2" type="ORF">PF010_g19884</name>
</gene>
<name>A0A6G0KG29_9STRA</name>
<comment type="caution">
    <text evidence="2">The sequence shown here is derived from an EMBL/GenBank/DDBJ whole genome shotgun (WGS) entry which is preliminary data.</text>
</comment>
<evidence type="ECO:0000256" key="1">
    <source>
        <dbReference type="SAM" id="MobiDB-lite"/>
    </source>
</evidence>
<dbReference type="AlphaFoldDB" id="A0A6G0KG29"/>
<feature type="compositionally biased region" description="Basic residues" evidence="1">
    <location>
        <begin position="1"/>
        <end position="19"/>
    </location>
</feature>
<feature type="region of interest" description="Disordered" evidence="1">
    <location>
        <begin position="249"/>
        <end position="273"/>
    </location>
</feature>
<proteinExistence type="predicted"/>